<proteinExistence type="predicted"/>
<sequence length="239" mass="26337">MSTESDASSSWLVHQWAVAGIVSAGARFIPIPFVDEMVQGQCRRFVVRQTLSAHKSELTEEDLSLFYSASGGCLSGCAATVVRAPLKLLLFPIRKVVTIFTSVRGVPLEIMRTVLLGRTLDRYLAAGKLEKQNAAGSKGVRQAMQMQSAFENAFAQMDWRTVRAAVKDALGTVDHWKDAAVSSAKQTFDRQDTSSDDIETQPAVRAGAEQVEKVLQRSETLMLFAEFDRRFDEAMNQVG</sequence>
<comment type="caution">
    <text evidence="2">The sequence shown here is derived from an EMBL/GenBank/DDBJ whole genome shotgun (WGS) entry which is preliminary data.</text>
</comment>
<accession>A0ABY1QFY4</accession>
<evidence type="ECO:0000313" key="3">
    <source>
        <dbReference type="Proteomes" id="UP001158067"/>
    </source>
</evidence>
<gene>
    <name evidence="2" type="ORF">SAMN06265222_110112</name>
</gene>
<dbReference type="Proteomes" id="UP001158067">
    <property type="component" value="Unassembled WGS sequence"/>
</dbReference>
<dbReference type="RefSeq" id="WP_283433882.1">
    <property type="nucleotide sequence ID" value="NZ_FXUG01000010.1"/>
</dbReference>
<evidence type="ECO:0000256" key="1">
    <source>
        <dbReference type="SAM" id="MobiDB-lite"/>
    </source>
</evidence>
<protein>
    <submittedName>
        <fullName evidence="2">Uncharacterized protein</fullName>
    </submittedName>
</protein>
<reference evidence="2 3" key="1">
    <citation type="submission" date="2017-05" db="EMBL/GenBank/DDBJ databases">
        <authorList>
            <person name="Varghese N."/>
            <person name="Submissions S."/>
        </authorList>
    </citation>
    <scope>NUCLEOTIDE SEQUENCE [LARGE SCALE GENOMIC DNA]</scope>
    <source>
        <strain evidence="2 3">DSM 25457</strain>
    </source>
</reference>
<evidence type="ECO:0000313" key="2">
    <source>
        <dbReference type="EMBL" id="SMP67200.1"/>
    </source>
</evidence>
<name>A0ABY1QFY4_9BACT</name>
<dbReference type="EMBL" id="FXUG01000010">
    <property type="protein sequence ID" value="SMP67200.1"/>
    <property type="molecule type" value="Genomic_DNA"/>
</dbReference>
<keyword evidence="3" id="KW-1185">Reference proteome</keyword>
<feature type="region of interest" description="Disordered" evidence="1">
    <location>
        <begin position="184"/>
        <end position="203"/>
    </location>
</feature>
<organism evidence="2 3">
    <name type="scientific">Neorhodopirellula lusitana</name>
    <dbReference type="NCBI Taxonomy" id="445327"/>
    <lineage>
        <taxon>Bacteria</taxon>
        <taxon>Pseudomonadati</taxon>
        <taxon>Planctomycetota</taxon>
        <taxon>Planctomycetia</taxon>
        <taxon>Pirellulales</taxon>
        <taxon>Pirellulaceae</taxon>
        <taxon>Neorhodopirellula</taxon>
    </lineage>
</organism>